<gene>
    <name evidence="1" type="ORF">CGOC_LOCUS8080</name>
</gene>
<evidence type="ECO:0000313" key="1">
    <source>
        <dbReference type="EMBL" id="VDK83086.1"/>
    </source>
</evidence>
<proteinExistence type="predicted"/>
<dbReference type="Proteomes" id="UP000271889">
    <property type="component" value="Unassembled WGS sequence"/>
</dbReference>
<organism evidence="1 2">
    <name type="scientific">Cylicostephanus goldi</name>
    <name type="common">Nematode worm</name>
    <dbReference type="NCBI Taxonomy" id="71465"/>
    <lineage>
        <taxon>Eukaryota</taxon>
        <taxon>Metazoa</taxon>
        <taxon>Ecdysozoa</taxon>
        <taxon>Nematoda</taxon>
        <taxon>Chromadorea</taxon>
        <taxon>Rhabditida</taxon>
        <taxon>Rhabditina</taxon>
        <taxon>Rhabditomorpha</taxon>
        <taxon>Strongyloidea</taxon>
        <taxon>Strongylidae</taxon>
        <taxon>Cylicostephanus</taxon>
    </lineage>
</organism>
<dbReference type="AlphaFoldDB" id="A0A3P6T564"/>
<name>A0A3P6T564_CYLGO</name>
<accession>A0A3P6T564</accession>
<protein>
    <submittedName>
        <fullName evidence="1">Uncharacterized protein</fullName>
    </submittedName>
</protein>
<sequence>MCSIKTCDSYPVRRNMQHGYRILEKKAFTADGVDIEIPVDMCMEIENEVIQWMDTPEVISSPNLMGNMALLTVHM</sequence>
<reference evidence="1 2" key="1">
    <citation type="submission" date="2018-11" db="EMBL/GenBank/DDBJ databases">
        <authorList>
            <consortium name="Pathogen Informatics"/>
        </authorList>
    </citation>
    <scope>NUCLEOTIDE SEQUENCE [LARGE SCALE GENOMIC DNA]</scope>
</reference>
<evidence type="ECO:0000313" key="2">
    <source>
        <dbReference type="Proteomes" id="UP000271889"/>
    </source>
</evidence>
<keyword evidence="2" id="KW-1185">Reference proteome</keyword>
<dbReference type="EMBL" id="UYRV01029082">
    <property type="protein sequence ID" value="VDK83086.1"/>
    <property type="molecule type" value="Genomic_DNA"/>
</dbReference>